<feature type="non-terminal residue" evidence="1">
    <location>
        <position position="259"/>
    </location>
</feature>
<sequence length="259" mass="29904">MGNSDSSDNGRITKSRFEKLSRHNWAVWKARFMNVIVAKGYKNLMDLEWVKANKKTPEYRKMSAWTMNKLYKLVKEELHPVIMSSEQDIYNAMENLANACGEKSIIRLCNKLFSLLNCSYVPGASLAEHLISFRKNYTALKTSIVSNPGFMTVSTGLAAALLLRSLHQDDSLNSLVQSLYNIKPLTFEKMYDRLLIEETRKESATAETTYYSMGHQLVEIFVVLLRPVRLQENQMRKWTTNYTEDQEAEEEYADVVEED</sequence>
<dbReference type="VEuPathDB" id="FungiDB:VP01_5709g1"/>
<evidence type="ECO:0008006" key="3">
    <source>
        <dbReference type="Google" id="ProtNLM"/>
    </source>
</evidence>
<comment type="caution">
    <text evidence="1">The sequence shown here is derived from an EMBL/GenBank/DDBJ whole genome shotgun (WGS) entry which is preliminary data.</text>
</comment>
<dbReference type="Proteomes" id="UP000037035">
    <property type="component" value="Unassembled WGS sequence"/>
</dbReference>
<dbReference type="AlphaFoldDB" id="A0A0L6UKQ6"/>
<gene>
    <name evidence="1" type="ORF">VP01_5709g1</name>
</gene>
<keyword evidence="2" id="KW-1185">Reference proteome</keyword>
<accession>A0A0L6UKQ6</accession>
<reference evidence="1 2" key="1">
    <citation type="submission" date="2015-08" db="EMBL/GenBank/DDBJ databases">
        <title>Next Generation Sequencing and Analysis of the Genome of Puccinia sorghi L Schw, the Causal Agent of Maize Common Rust.</title>
        <authorList>
            <person name="Rochi L."/>
            <person name="Burguener G."/>
            <person name="Darino M."/>
            <person name="Turjanski A."/>
            <person name="Kreff E."/>
            <person name="Dieguez M.J."/>
            <person name="Sacco F."/>
        </authorList>
    </citation>
    <scope>NUCLEOTIDE SEQUENCE [LARGE SCALE GENOMIC DNA]</scope>
    <source>
        <strain evidence="1 2">RO10H11247</strain>
    </source>
</reference>
<name>A0A0L6UKQ6_9BASI</name>
<protein>
    <recommendedName>
        <fullName evidence="3">DUF4219 domain-containing protein</fullName>
    </recommendedName>
</protein>
<organism evidence="1 2">
    <name type="scientific">Puccinia sorghi</name>
    <dbReference type="NCBI Taxonomy" id="27349"/>
    <lineage>
        <taxon>Eukaryota</taxon>
        <taxon>Fungi</taxon>
        <taxon>Dikarya</taxon>
        <taxon>Basidiomycota</taxon>
        <taxon>Pucciniomycotina</taxon>
        <taxon>Pucciniomycetes</taxon>
        <taxon>Pucciniales</taxon>
        <taxon>Pucciniaceae</taxon>
        <taxon>Puccinia</taxon>
    </lineage>
</organism>
<dbReference type="EMBL" id="LAVV01010951">
    <property type="protein sequence ID" value="KNZ48380.1"/>
    <property type="molecule type" value="Genomic_DNA"/>
</dbReference>
<evidence type="ECO:0000313" key="2">
    <source>
        <dbReference type="Proteomes" id="UP000037035"/>
    </source>
</evidence>
<dbReference type="OrthoDB" id="2504905at2759"/>
<proteinExistence type="predicted"/>
<evidence type="ECO:0000313" key="1">
    <source>
        <dbReference type="EMBL" id="KNZ48380.1"/>
    </source>
</evidence>